<sequence length="141" mass="15827">MRYLKSLVGMLTIATAMACSNKPEEAGIINTDNLMIRIAEIEIDSAYLSEYLAILKEESAASVALEPGVISIYPMFQKENPTQIRLLEIYADKAAYEAHLETPHFKKYKTETMHMVKSLALIDMAAIDPESMPRLFSKLPN</sequence>
<keyword evidence="3" id="KW-0560">Oxidoreductase</keyword>
<dbReference type="GO" id="GO:0004497">
    <property type="term" value="F:monooxygenase activity"/>
    <property type="evidence" value="ECO:0007669"/>
    <property type="project" value="UniProtKB-KW"/>
</dbReference>
<dbReference type="PANTHER" id="PTHR33336">
    <property type="entry name" value="QUINOL MONOOXYGENASE YGIN-RELATED"/>
    <property type="match status" value="1"/>
</dbReference>
<gene>
    <name evidence="3" type="ORF">SAMN05216290_3030</name>
</gene>
<evidence type="ECO:0000256" key="1">
    <source>
        <dbReference type="SAM" id="SignalP"/>
    </source>
</evidence>
<feature type="chain" id="PRO_5011640745" evidence="1">
    <location>
        <begin position="19"/>
        <end position="141"/>
    </location>
</feature>
<dbReference type="PROSITE" id="PS51725">
    <property type="entry name" value="ABM"/>
    <property type="match status" value="1"/>
</dbReference>
<dbReference type="SUPFAM" id="SSF54909">
    <property type="entry name" value="Dimeric alpha+beta barrel"/>
    <property type="match status" value="1"/>
</dbReference>
<proteinExistence type="predicted"/>
<dbReference type="RefSeq" id="WP_090259404.1">
    <property type="nucleotide sequence ID" value="NZ_FOIR01000002.1"/>
</dbReference>
<dbReference type="Gene3D" id="3.30.70.100">
    <property type="match status" value="1"/>
</dbReference>
<keyword evidence="4" id="KW-1185">Reference proteome</keyword>
<evidence type="ECO:0000313" key="3">
    <source>
        <dbReference type="EMBL" id="SEW33597.1"/>
    </source>
</evidence>
<dbReference type="GeneID" id="99987711"/>
<reference evidence="4" key="1">
    <citation type="submission" date="2016-10" db="EMBL/GenBank/DDBJ databases">
        <authorList>
            <person name="Varghese N."/>
            <person name="Submissions S."/>
        </authorList>
    </citation>
    <scope>NUCLEOTIDE SEQUENCE [LARGE SCALE GENOMIC DNA]</scope>
    <source>
        <strain evidence="4">CGMCC 1.12402</strain>
    </source>
</reference>
<accession>A0A1I0R127</accession>
<organism evidence="3 4">
    <name type="scientific">Roseivirga pacifica</name>
    <dbReference type="NCBI Taxonomy" id="1267423"/>
    <lineage>
        <taxon>Bacteria</taxon>
        <taxon>Pseudomonadati</taxon>
        <taxon>Bacteroidota</taxon>
        <taxon>Cytophagia</taxon>
        <taxon>Cytophagales</taxon>
        <taxon>Roseivirgaceae</taxon>
        <taxon>Roseivirga</taxon>
    </lineage>
</organism>
<keyword evidence="1" id="KW-0732">Signal</keyword>
<evidence type="ECO:0000313" key="4">
    <source>
        <dbReference type="Proteomes" id="UP000199437"/>
    </source>
</evidence>
<dbReference type="Pfam" id="PF03992">
    <property type="entry name" value="ABM"/>
    <property type="match status" value="1"/>
</dbReference>
<feature type="signal peptide" evidence="1">
    <location>
        <begin position="1"/>
        <end position="18"/>
    </location>
</feature>
<dbReference type="InterPro" id="IPR011008">
    <property type="entry name" value="Dimeric_a/b-barrel"/>
</dbReference>
<dbReference type="PROSITE" id="PS51257">
    <property type="entry name" value="PROKAR_LIPOPROTEIN"/>
    <property type="match status" value="1"/>
</dbReference>
<dbReference type="EMBL" id="FOIR01000002">
    <property type="protein sequence ID" value="SEW33597.1"/>
    <property type="molecule type" value="Genomic_DNA"/>
</dbReference>
<dbReference type="OrthoDB" id="9812754at2"/>
<protein>
    <submittedName>
        <fullName evidence="3">Quinol monooxygenase YgiN</fullName>
    </submittedName>
</protein>
<dbReference type="Proteomes" id="UP000199437">
    <property type="component" value="Unassembled WGS sequence"/>
</dbReference>
<dbReference type="InterPro" id="IPR050744">
    <property type="entry name" value="AI-2_Isomerase_LsrG"/>
</dbReference>
<dbReference type="InterPro" id="IPR007138">
    <property type="entry name" value="ABM_dom"/>
</dbReference>
<dbReference type="STRING" id="1267423.SAMN05216290_3030"/>
<evidence type="ECO:0000259" key="2">
    <source>
        <dbReference type="PROSITE" id="PS51725"/>
    </source>
</evidence>
<dbReference type="PANTHER" id="PTHR33336:SF3">
    <property type="entry name" value="ABM DOMAIN-CONTAINING PROTEIN"/>
    <property type="match status" value="1"/>
</dbReference>
<feature type="domain" description="ABM" evidence="2">
    <location>
        <begin position="35"/>
        <end position="125"/>
    </location>
</feature>
<name>A0A1I0R127_9BACT</name>
<dbReference type="AlphaFoldDB" id="A0A1I0R127"/>
<keyword evidence="3" id="KW-0503">Monooxygenase</keyword>